<feature type="transmembrane region" description="Helical" evidence="24">
    <location>
        <begin position="258"/>
        <end position="278"/>
    </location>
</feature>
<evidence type="ECO:0000256" key="15">
    <source>
        <dbReference type="ARBA" id="ARBA00023136"/>
    </source>
</evidence>
<comment type="similarity">
    <text evidence="5">Belongs to the CDS family.</text>
</comment>
<evidence type="ECO:0000256" key="3">
    <source>
        <dbReference type="ARBA" id="ARBA00005119"/>
    </source>
</evidence>
<evidence type="ECO:0000256" key="8">
    <source>
        <dbReference type="ARBA" id="ARBA00022475"/>
    </source>
</evidence>
<feature type="transmembrane region" description="Helical" evidence="24">
    <location>
        <begin position="131"/>
        <end position="152"/>
    </location>
</feature>
<keyword evidence="13 24" id="KW-1133">Transmembrane helix</keyword>
<keyword evidence="17" id="KW-1208">Phospholipid metabolism</keyword>
<feature type="transmembrane region" description="Helical" evidence="24">
    <location>
        <begin position="104"/>
        <end position="125"/>
    </location>
</feature>
<dbReference type="PANTHER" id="PTHR46382">
    <property type="entry name" value="PHOSPHATIDATE CYTIDYLYLTRANSFERASE"/>
    <property type="match status" value="1"/>
</dbReference>
<evidence type="ECO:0000256" key="5">
    <source>
        <dbReference type="ARBA" id="ARBA00010185"/>
    </source>
</evidence>
<feature type="transmembrane region" description="Helical" evidence="24">
    <location>
        <begin position="173"/>
        <end position="195"/>
    </location>
</feature>
<keyword evidence="12 25" id="KW-0548">Nucleotidyltransferase</keyword>
<evidence type="ECO:0000256" key="19">
    <source>
        <dbReference type="ARBA" id="ARBA00031825"/>
    </source>
</evidence>
<evidence type="ECO:0000313" key="26">
    <source>
        <dbReference type="Proteomes" id="UP000824160"/>
    </source>
</evidence>
<dbReference type="Proteomes" id="UP000824160">
    <property type="component" value="Unassembled WGS sequence"/>
</dbReference>
<protein>
    <recommendedName>
        <fullName evidence="7">Phosphatidate cytidylyltransferase</fullName>
        <ecNumber evidence="6">2.7.7.41</ecNumber>
    </recommendedName>
    <alternativeName>
        <fullName evidence="20">CDP-DAG synthase</fullName>
    </alternativeName>
    <alternativeName>
        <fullName evidence="22">CDP-DG synthase</fullName>
    </alternativeName>
    <alternativeName>
        <fullName evidence="18">CDP-diacylglycerol synthase</fullName>
    </alternativeName>
    <alternativeName>
        <fullName evidence="21">CDP-diglyceride pyrophosphorylase</fullName>
    </alternativeName>
    <alternativeName>
        <fullName evidence="23">CDP-diglyceride synthase</fullName>
    </alternativeName>
    <alternativeName>
        <fullName evidence="19">CTP:phosphatidate cytidylyltransferase</fullName>
    </alternativeName>
</protein>
<evidence type="ECO:0000256" key="12">
    <source>
        <dbReference type="ARBA" id="ARBA00022695"/>
    </source>
</evidence>
<organism evidence="25 26">
    <name type="scientific">Candidatus Faecivivens stercoripullorum</name>
    <dbReference type="NCBI Taxonomy" id="2840805"/>
    <lineage>
        <taxon>Bacteria</taxon>
        <taxon>Bacillati</taxon>
        <taxon>Bacillota</taxon>
        <taxon>Clostridia</taxon>
        <taxon>Eubacteriales</taxon>
        <taxon>Oscillospiraceae</taxon>
        <taxon>Oscillospiraceae incertae sedis</taxon>
        <taxon>Candidatus Faecivivens</taxon>
    </lineage>
</organism>
<comment type="catalytic activity">
    <reaction evidence="1">
        <text>a 1,2-diacyl-sn-glycero-3-phosphate + CTP + H(+) = a CDP-1,2-diacyl-sn-glycerol + diphosphate</text>
        <dbReference type="Rhea" id="RHEA:16229"/>
        <dbReference type="ChEBI" id="CHEBI:15378"/>
        <dbReference type="ChEBI" id="CHEBI:33019"/>
        <dbReference type="ChEBI" id="CHEBI:37563"/>
        <dbReference type="ChEBI" id="CHEBI:58332"/>
        <dbReference type="ChEBI" id="CHEBI:58608"/>
        <dbReference type="EC" id="2.7.7.41"/>
    </reaction>
</comment>
<dbReference type="GO" id="GO:0004605">
    <property type="term" value="F:phosphatidate cytidylyltransferase activity"/>
    <property type="evidence" value="ECO:0007669"/>
    <property type="project" value="UniProtKB-EC"/>
</dbReference>
<reference evidence="25" key="2">
    <citation type="journal article" date="2021" name="PeerJ">
        <title>Extensive microbial diversity within the chicken gut microbiome revealed by metagenomics and culture.</title>
        <authorList>
            <person name="Gilroy R."/>
            <person name="Ravi A."/>
            <person name="Getino M."/>
            <person name="Pursley I."/>
            <person name="Horton D.L."/>
            <person name="Alikhan N.F."/>
            <person name="Baker D."/>
            <person name="Gharbi K."/>
            <person name="Hall N."/>
            <person name="Watson M."/>
            <person name="Adriaenssens E.M."/>
            <person name="Foster-Nyarko E."/>
            <person name="Jarju S."/>
            <person name="Secka A."/>
            <person name="Antonio M."/>
            <person name="Oren A."/>
            <person name="Chaudhuri R.R."/>
            <person name="La Ragione R."/>
            <person name="Hildebrand F."/>
            <person name="Pallen M.J."/>
        </authorList>
    </citation>
    <scope>NUCLEOTIDE SEQUENCE</scope>
    <source>
        <strain evidence="25">ChiBcec7-5410</strain>
    </source>
</reference>
<comment type="subcellular location">
    <subcellularLocation>
        <location evidence="2">Cell membrane</location>
        <topology evidence="2">Multi-pass membrane protein</topology>
    </subcellularLocation>
</comment>
<keyword evidence="15 24" id="KW-0472">Membrane</keyword>
<sequence>MKQRMISAAVALVILAGVFAFYETFVLNIAVSLISAMAVFELLHATGYVKSKALLVFSLGYALVVPFFSTLRIHGMQVYVTLGYFILMFGSLLLYHTDIRFEEVAISFFISLVVPTALSSIILMRDRYSHGILYVLLCCVAAWISDSCAYFAGRAFGRHKMAPLISPHKTIEGAIGGVVGCCIFFMLTCFCYQQYQLHLHGVQMVFSWGTIAVISIFCSLVSIVGDLMASVVKRQTGIKDFGKIMPGHGGVMDRFDSFLFVAPTIYLILQYFPIMTIVN</sequence>
<accession>A0A9D1KS44</accession>
<feature type="transmembrane region" description="Helical" evidence="24">
    <location>
        <begin position="77"/>
        <end position="95"/>
    </location>
</feature>
<evidence type="ECO:0000256" key="14">
    <source>
        <dbReference type="ARBA" id="ARBA00023098"/>
    </source>
</evidence>
<keyword evidence="9" id="KW-0444">Lipid biosynthesis</keyword>
<evidence type="ECO:0000256" key="24">
    <source>
        <dbReference type="SAM" id="Phobius"/>
    </source>
</evidence>
<evidence type="ECO:0000256" key="18">
    <source>
        <dbReference type="ARBA" id="ARBA00029893"/>
    </source>
</evidence>
<feature type="transmembrane region" description="Helical" evidence="24">
    <location>
        <begin position="53"/>
        <end position="71"/>
    </location>
</feature>
<evidence type="ECO:0000256" key="16">
    <source>
        <dbReference type="ARBA" id="ARBA00023209"/>
    </source>
</evidence>
<dbReference type="GO" id="GO:0016024">
    <property type="term" value="P:CDP-diacylglycerol biosynthetic process"/>
    <property type="evidence" value="ECO:0007669"/>
    <property type="project" value="TreeGrafter"/>
</dbReference>
<evidence type="ECO:0000256" key="20">
    <source>
        <dbReference type="ARBA" id="ARBA00032253"/>
    </source>
</evidence>
<evidence type="ECO:0000256" key="7">
    <source>
        <dbReference type="ARBA" id="ARBA00019373"/>
    </source>
</evidence>
<comment type="pathway">
    <text evidence="4">Lipid metabolism.</text>
</comment>
<feature type="transmembrane region" description="Helical" evidence="24">
    <location>
        <begin position="207"/>
        <end position="229"/>
    </location>
</feature>
<evidence type="ECO:0000313" key="25">
    <source>
        <dbReference type="EMBL" id="HIT93687.1"/>
    </source>
</evidence>
<evidence type="ECO:0000256" key="23">
    <source>
        <dbReference type="ARBA" id="ARBA00033406"/>
    </source>
</evidence>
<keyword evidence="11 24" id="KW-0812">Transmembrane</keyword>
<evidence type="ECO:0000256" key="6">
    <source>
        <dbReference type="ARBA" id="ARBA00012487"/>
    </source>
</evidence>
<evidence type="ECO:0000256" key="21">
    <source>
        <dbReference type="ARBA" id="ARBA00032396"/>
    </source>
</evidence>
<evidence type="ECO:0000256" key="22">
    <source>
        <dbReference type="ARBA" id="ARBA00032743"/>
    </source>
</evidence>
<evidence type="ECO:0000256" key="10">
    <source>
        <dbReference type="ARBA" id="ARBA00022679"/>
    </source>
</evidence>
<evidence type="ECO:0000256" key="9">
    <source>
        <dbReference type="ARBA" id="ARBA00022516"/>
    </source>
</evidence>
<evidence type="ECO:0000256" key="11">
    <source>
        <dbReference type="ARBA" id="ARBA00022692"/>
    </source>
</evidence>
<dbReference type="GO" id="GO:0005886">
    <property type="term" value="C:plasma membrane"/>
    <property type="evidence" value="ECO:0007669"/>
    <property type="project" value="UniProtKB-SubCell"/>
</dbReference>
<comment type="pathway">
    <text evidence="3">Phospholipid metabolism; CDP-diacylglycerol biosynthesis; CDP-diacylglycerol from sn-glycerol 3-phosphate: step 3/3.</text>
</comment>
<dbReference type="EC" id="2.7.7.41" evidence="6"/>
<dbReference type="AlphaFoldDB" id="A0A9D1KS44"/>
<dbReference type="EMBL" id="DVLW01000022">
    <property type="protein sequence ID" value="HIT93687.1"/>
    <property type="molecule type" value="Genomic_DNA"/>
</dbReference>
<reference evidence="25" key="1">
    <citation type="submission" date="2020-10" db="EMBL/GenBank/DDBJ databases">
        <authorList>
            <person name="Gilroy R."/>
        </authorList>
    </citation>
    <scope>NUCLEOTIDE SEQUENCE</scope>
    <source>
        <strain evidence="25">ChiBcec7-5410</strain>
    </source>
</reference>
<name>A0A9D1KS44_9FIRM</name>
<dbReference type="PANTHER" id="PTHR46382:SF1">
    <property type="entry name" value="PHOSPHATIDATE CYTIDYLYLTRANSFERASE"/>
    <property type="match status" value="1"/>
</dbReference>
<gene>
    <name evidence="25" type="ORF">IAC43_00725</name>
</gene>
<evidence type="ECO:0000256" key="13">
    <source>
        <dbReference type="ARBA" id="ARBA00022989"/>
    </source>
</evidence>
<keyword evidence="10" id="KW-0808">Transferase</keyword>
<proteinExistence type="inferred from homology"/>
<dbReference type="Pfam" id="PF01148">
    <property type="entry name" value="CTP_transf_1"/>
    <property type="match status" value="1"/>
</dbReference>
<evidence type="ECO:0000256" key="2">
    <source>
        <dbReference type="ARBA" id="ARBA00004651"/>
    </source>
</evidence>
<keyword evidence="16" id="KW-0594">Phospholipid biosynthesis</keyword>
<evidence type="ECO:0000256" key="17">
    <source>
        <dbReference type="ARBA" id="ARBA00023264"/>
    </source>
</evidence>
<keyword evidence="14" id="KW-0443">Lipid metabolism</keyword>
<keyword evidence="8" id="KW-1003">Cell membrane</keyword>
<evidence type="ECO:0000256" key="1">
    <source>
        <dbReference type="ARBA" id="ARBA00001698"/>
    </source>
</evidence>
<comment type="caution">
    <text evidence="25">The sequence shown here is derived from an EMBL/GenBank/DDBJ whole genome shotgun (WGS) entry which is preliminary data.</text>
</comment>
<evidence type="ECO:0000256" key="4">
    <source>
        <dbReference type="ARBA" id="ARBA00005189"/>
    </source>
</evidence>